<dbReference type="SMART" id="SM00773">
    <property type="entry name" value="WGR"/>
    <property type="match status" value="1"/>
</dbReference>
<evidence type="ECO:0000256" key="5">
    <source>
        <dbReference type="ARBA" id="ARBA00022723"/>
    </source>
</evidence>
<evidence type="ECO:0000256" key="3">
    <source>
        <dbReference type="ARBA" id="ARBA00022679"/>
    </source>
</evidence>
<comment type="subcellular location">
    <subcellularLocation>
        <location evidence="1">Nucleus</location>
    </subcellularLocation>
</comment>
<dbReference type="PROSITE" id="PS51060">
    <property type="entry name" value="PARP_ALPHA_HD"/>
    <property type="match status" value="1"/>
</dbReference>
<evidence type="ECO:0000256" key="9">
    <source>
        <dbReference type="ARBA" id="ARBA00023027"/>
    </source>
</evidence>
<dbReference type="SMART" id="SM00513">
    <property type="entry name" value="SAP"/>
    <property type="match status" value="1"/>
</dbReference>
<dbReference type="InterPro" id="IPR004102">
    <property type="entry name" value="Poly(ADP-ribose)pol_reg_dom"/>
</dbReference>
<keyword evidence="4" id="KW-0548">Nucleotidyltransferase</keyword>
<feature type="domain" description="SAP" evidence="15">
    <location>
        <begin position="27"/>
        <end position="61"/>
    </location>
</feature>
<keyword evidence="5" id="KW-0479">Metal-binding</keyword>
<dbReference type="Gene3D" id="1.10.720.30">
    <property type="entry name" value="SAP domain"/>
    <property type="match status" value="1"/>
</dbReference>
<feature type="domain" description="PARP catalytic" evidence="16">
    <location>
        <begin position="393"/>
        <end position="609"/>
    </location>
</feature>
<evidence type="ECO:0000256" key="13">
    <source>
        <dbReference type="RuleBase" id="RU362114"/>
    </source>
</evidence>
<keyword evidence="9 13" id="KW-0520">NAD</keyword>
<keyword evidence="3 13" id="KW-0808">Transferase</keyword>
<dbReference type="InterPro" id="IPR008893">
    <property type="entry name" value="WGR_domain"/>
</dbReference>
<dbReference type="AlphaFoldDB" id="A0AA35X9D8"/>
<dbReference type="SUPFAM" id="SSF47587">
    <property type="entry name" value="Domain of poly(ADP-ribose) polymerase"/>
    <property type="match status" value="1"/>
</dbReference>
<evidence type="ECO:0000259" key="17">
    <source>
        <dbReference type="PROSITE" id="PS51060"/>
    </source>
</evidence>
<dbReference type="GO" id="GO:0003677">
    <property type="term" value="F:DNA binding"/>
    <property type="evidence" value="ECO:0007669"/>
    <property type="project" value="UniProtKB-KW"/>
</dbReference>
<feature type="region of interest" description="Disordered" evidence="14">
    <location>
        <begin position="1"/>
        <end position="28"/>
    </location>
</feature>
<dbReference type="Pfam" id="PF02877">
    <property type="entry name" value="PARP_reg"/>
    <property type="match status" value="1"/>
</dbReference>
<dbReference type="SUPFAM" id="SSF68906">
    <property type="entry name" value="SAP domain"/>
    <property type="match status" value="1"/>
</dbReference>
<feature type="domain" description="WGR" evidence="18">
    <location>
        <begin position="138"/>
        <end position="229"/>
    </location>
</feature>
<comment type="similarity">
    <text evidence="12">Belongs to the ARTD/PARP family.</text>
</comment>
<keyword evidence="7" id="KW-0863">Zinc-finger</keyword>
<feature type="compositionally biased region" description="Acidic residues" evidence="14">
    <location>
        <begin position="87"/>
        <end position="101"/>
    </location>
</feature>
<evidence type="ECO:0000256" key="6">
    <source>
        <dbReference type="ARBA" id="ARBA00022737"/>
    </source>
</evidence>
<evidence type="ECO:0000256" key="7">
    <source>
        <dbReference type="ARBA" id="ARBA00022771"/>
    </source>
</evidence>
<evidence type="ECO:0000256" key="8">
    <source>
        <dbReference type="ARBA" id="ARBA00022833"/>
    </source>
</evidence>
<dbReference type="InterPro" id="IPR003034">
    <property type="entry name" value="SAP_dom"/>
</dbReference>
<dbReference type="GO" id="GO:0016779">
    <property type="term" value="F:nucleotidyltransferase activity"/>
    <property type="evidence" value="ECO:0007669"/>
    <property type="project" value="UniProtKB-KW"/>
</dbReference>
<comment type="caution">
    <text evidence="19">The sequence shown here is derived from an EMBL/GenBank/DDBJ whole genome shotgun (WGS) entry which is preliminary data.</text>
</comment>
<dbReference type="Gene3D" id="3.90.228.10">
    <property type="match status" value="1"/>
</dbReference>
<dbReference type="InterPro" id="IPR036616">
    <property type="entry name" value="Poly(ADP-ribose)pol_reg_dom_sf"/>
</dbReference>
<dbReference type="GO" id="GO:0008270">
    <property type="term" value="F:zinc ion binding"/>
    <property type="evidence" value="ECO:0007669"/>
    <property type="project" value="UniProtKB-KW"/>
</dbReference>
<evidence type="ECO:0000259" key="18">
    <source>
        <dbReference type="PROSITE" id="PS51977"/>
    </source>
</evidence>
<dbReference type="PANTHER" id="PTHR10459">
    <property type="entry name" value="DNA LIGASE"/>
    <property type="match status" value="1"/>
</dbReference>
<dbReference type="SUPFAM" id="SSF56399">
    <property type="entry name" value="ADP-ribosylation"/>
    <property type="match status" value="1"/>
</dbReference>
<dbReference type="InterPro" id="IPR036930">
    <property type="entry name" value="WGR_dom_sf"/>
</dbReference>
<dbReference type="Proteomes" id="UP001174909">
    <property type="component" value="Unassembled WGS sequence"/>
</dbReference>
<dbReference type="EMBL" id="CASHTH010003384">
    <property type="protein sequence ID" value="CAI8044261.1"/>
    <property type="molecule type" value="Genomic_DNA"/>
</dbReference>
<dbReference type="PROSITE" id="PS50800">
    <property type="entry name" value="SAP"/>
    <property type="match status" value="1"/>
</dbReference>
<evidence type="ECO:0000256" key="10">
    <source>
        <dbReference type="ARBA" id="ARBA00023125"/>
    </source>
</evidence>
<dbReference type="PROSITE" id="PS51059">
    <property type="entry name" value="PARP_CATALYTIC"/>
    <property type="match status" value="1"/>
</dbReference>
<dbReference type="PROSITE" id="PS51977">
    <property type="entry name" value="WGR"/>
    <property type="match status" value="1"/>
</dbReference>
<dbReference type="InterPro" id="IPR012317">
    <property type="entry name" value="Poly(ADP-ribose)pol_cat_dom"/>
</dbReference>
<dbReference type="InterPro" id="IPR050800">
    <property type="entry name" value="ARTD/PARP"/>
</dbReference>
<keyword evidence="10" id="KW-0238">DNA-binding</keyword>
<keyword evidence="11" id="KW-0539">Nucleus</keyword>
<name>A0AA35X9D8_GEOBA</name>
<reference evidence="19" key="1">
    <citation type="submission" date="2023-03" db="EMBL/GenBank/DDBJ databases">
        <authorList>
            <person name="Steffen K."/>
            <person name="Cardenas P."/>
        </authorList>
    </citation>
    <scope>NUCLEOTIDE SEQUENCE</scope>
</reference>
<dbReference type="GO" id="GO:0070212">
    <property type="term" value="P:protein poly-ADP-ribosylation"/>
    <property type="evidence" value="ECO:0007669"/>
    <property type="project" value="TreeGrafter"/>
</dbReference>
<dbReference type="Pfam" id="PF00644">
    <property type="entry name" value="PARP"/>
    <property type="match status" value="1"/>
</dbReference>
<sequence length="609" mass="67823">MPPRKRKQAARQETEPDPPAAASALDPAKMTVAALREELDTRGLDTRGKKAELVARLQAELAGSGSTQGPSPTKKSRKSKAKPKEEPVEEPMEETKEDDETDFSKAKKALQMADAGAGSKKKSIRAANVDSHVPASSTYTVVGDFDCMLNQTNIGHNNNKFYVIQLLETGSSRYSVWTRWGRVGESGQNAMKSFSSLDAAEKEFCKKFKDKTKNNWEERDNFVAVKGKYTLLEMDDEEGGEEEIVGKLQALDQEGVDLGMKPCSLDPPTQNLIKLIFDQDMFNSAMQSMEIDTKKMPLGKLGKAQIAKGFEALEAIEDALSSGASRSRLADLSSAFYTIIPHSFGRNVPPVIDNAEMLQKKFDMLLVLGDIELAQGLEREREKKQQVAGEIPHPLDINYESLKAKLSHIKKEEDEYQVVHKYIKATATWRKVELLDVFRVDREGEGERFSAHKELDNRKLLWHGTNVAVVAAILKSGLRIMPHSGGRVGRGIYFASECSKSAAYVRRAGNIGIMFLNEVALGKEKHITTDDSSLVKAPPGFDCIVARGRTEPDPSKDSCLEFEERKVVVPQGEPVPQPKFSQSSFSQSEYLVYRESQNCIRYLLKMKMY</sequence>
<dbReference type="Gene3D" id="1.20.142.10">
    <property type="entry name" value="Poly(ADP-ribose) polymerase, regulatory domain"/>
    <property type="match status" value="1"/>
</dbReference>
<dbReference type="FunFam" id="1.20.142.10:FF:000001">
    <property type="entry name" value="Poly [ADP-ribose] polymerase"/>
    <property type="match status" value="1"/>
</dbReference>
<evidence type="ECO:0000256" key="14">
    <source>
        <dbReference type="SAM" id="MobiDB-lite"/>
    </source>
</evidence>
<organism evidence="19 20">
    <name type="scientific">Geodia barretti</name>
    <name type="common">Barrett's horny sponge</name>
    <dbReference type="NCBI Taxonomy" id="519541"/>
    <lineage>
        <taxon>Eukaryota</taxon>
        <taxon>Metazoa</taxon>
        <taxon>Porifera</taxon>
        <taxon>Demospongiae</taxon>
        <taxon>Heteroscleromorpha</taxon>
        <taxon>Tetractinellida</taxon>
        <taxon>Astrophorina</taxon>
        <taxon>Geodiidae</taxon>
        <taxon>Geodia</taxon>
    </lineage>
</organism>
<dbReference type="Gene3D" id="2.20.140.10">
    <property type="entry name" value="WGR domain"/>
    <property type="match status" value="1"/>
</dbReference>
<keyword evidence="6" id="KW-0677">Repeat</keyword>
<feature type="region of interest" description="Disordered" evidence="14">
    <location>
        <begin position="55"/>
        <end position="104"/>
    </location>
</feature>
<dbReference type="GO" id="GO:1990404">
    <property type="term" value="F:NAD+-protein mono-ADP-ribosyltransferase activity"/>
    <property type="evidence" value="ECO:0007669"/>
    <property type="project" value="TreeGrafter"/>
</dbReference>
<dbReference type="GO" id="GO:0006302">
    <property type="term" value="P:double-strand break repair"/>
    <property type="evidence" value="ECO:0007669"/>
    <property type="project" value="TreeGrafter"/>
</dbReference>
<evidence type="ECO:0000256" key="11">
    <source>
        <dbReference type="ARBA" id="ARBA00023242"/>
    </source>
</evidence>
<dbReference type="EC" id="2.4.2.-" evidence="13"/>
<dbReference type="InterPro" id="IPR036361">
    <property type="entry name" value="SAP_dom_sf"/>
</dbReference>
<gene>
    <name evidence="19" type="ORF">GBAR_LOCUS24566</name>
</gene>
<accession>A0AA35X9D8</accession>
<evidence type="ECO:0000256" key="1">
    <source>
        <dbReference type="ARBA" id="ARBA00004123"/>
    </source>
</evidence>
<dbReference type="Pfam" id="PF02037">
    <property type="entry name" value="SAP"/>
    <property type="match status" value="1"/>
</dbReference>
<evidence type="ECO:0000256" key="12">
    <source>
        <dbReference type="ARBA" id="ARBA00024347"/>
    </source>
</evidence>
<feature type="domain" description="PARP alpha-helical" evidence="17">
    <location>
        <begin position="262"/>
        <end position="379"/>
    </location>
</feature>
<dbReference type="GO" id="GO:0003950">
    <property type="term" value="F:NAD+ poly-ADP-ribosyltransferase activity"/>
    <property type="evidence" value="ECO:0007669"/>
    <property type="project" value="UniProtKB-UniRule"/>
</dbReference>
<protein>
    <recommendedName>
        <fullName evidence="13">Poly [ADP-ribose] polymerase</fullName>
        <shortName evidence="13">PARP</shortName>
        <ecNumber evidence="13">2.4.2.-</ecNumber>
    </recommendedName>
</protein>
<evidence type="ECO:0000259" key="16">
    <source>
        <dbReference type="PROSITE" id="PS51059"/>
    </source>
</evidence>
<evidence type="ECO:0000256" key="2">
    <source>
        <dbReference type="ARBA" id="ARBA00022676"/>
    </source>
</evidence>
<dbReference type="CDD" id="cd01437">
    <property type="entry name" value="parp_like"/>
    <property type="match status" value="1"/>
</dbReference>
<dbReference type="SUPFAM" id="SSF142921">
    <property type="entry name" value="WGR domain-like"/>
    <property type="match status" value="1"/>
</dbReference>
<dbReference type="GO" id="GO:0035861">
    <property type="term" value="C:site of double-strand break"/>
    <property type="evidence" value="ECO:0007669"/>
    <property type="project" value="TreeGrafter"/>
</dbReference>
<evidence type="ECO:0000259" key="15">
    <source>
        <dbReference type="PROSITE" id="PS50800"/>
    </source>
</evidence>
<evidence type="ECO:0000256" key="4">
    <source>
        <dbReference type="ARBA" id="ARBA00022695"/>
    </source>
</evidence>
<keyword evidence="8" id="KW-0862">Zinc</keyword>
<keyword evidence="2 13" id="KW-0328">Glycosyltransferase</keyword>
<evidence type="ECO:0000313" key="20">
    <source>
        <dbReference type="Proteomes" id="UP001174909"/>
    </source>
</evidence>
<evidence type="ECO:0000313" key="19">
    <source>
        <dbReference type="EMBL" id="CAI8044261.1"/>
    </source>
</evidence>
<dbReference type="Pfam" id="PF05406">
    <property type="entry name" value="WGR"/>
    <property type="match status" value="1"/>
</dbReference>
<dbReference type="PANTHER" id="PTHR10459:SF66">
    <property type="entry name" value="PROTEIN MONO-ADP-RIBOSYLTRANSFERASE PARP3"/>
    <property type="match status" value="1"/>
</dbReference>
<dbReference type="GO" id="GO:0005730">
    <property type="term" value="C:nucleolus"/>
    <property type="evidence" value="ECO:0007669"/>
    <property type="project" value="TreeGrafter"/>
</dbReference>
<proteinExistence type="inferred from homology"/>
<dbReference type="CDD" id="cd08002">
    <property type="entry name" value="WGR_PARP3_like"/>
    <property type="match status" value="1"/>
</dbReference>
<dbReference type="FunFam" id="2.20.140.10:FF:000001">
    <property type="entry name" value="Poly [ADP-ribose] polymerase"/>
    <property type="match status" value="1"/>
</dbReference>
<keyword evidence="20" id="KW-1185">Reference proteome</keyword>